<keyword evidence="3" id="KW-1185">Reference proteome</keyword>
<feature type="region of interest" description="Disordered" evidence="1">
    <location>
        <begin position="53"/>
        <end position="72"/>
    </location>
</feature>
<evidence type="ECO:0000313" key="2">
    <source>
        <dbReference type="EMBL" id="KAJ1116055.1"/>
    </source>
</evidence>
<protein>
    <submittedName>
        <fullName evidence="2">Uncharacterized protein</fullName>
    </submittedName>
</protein>
<gene>
    <name evidence="2" type="ORF">NDU88_004274</name>
</gene>
<feature type="region of interest" description="Disordered" evidence="1">
    <location>
        <begin position="1"/>
        <end position="38"/>
    </location>
</feature>
<dbReference type="AlphaFoldDB" id="A0AAV7NJ01"/>
<comment type="caution">
    <text evidence="2">The sequence shown here is derived from an EMBL/GenBank/DDBJ whole genome shotgun (WGS) entry which is preliminary data.</text>
</comment>
<reference evidence="2" key="1">
    <citation type="journal article" date="2022" name="bioRxiv">
        <title>Sequencing and chromosome-scale assembly of the giantPleurodeles waltlgenome.</title>
        <authorList>
            <person name="Brown T."/>
            <person name="Elewa A."/>
            <person name="Iarovenko S."/>
            <person name="Subramanian E."/>
            <person name="Araus A.J."/>
            <person name="Petzold A."/>
            <person name="Susuki M."/>
            <person name="Suzuki K.-i.T."/>
            <person name="Hayashi T."/>
            <person name="Toyoda A."/>
            <person name="Oliveira C."/>
            <person name="Osipova E."/>
            <person name="Leigh N.D."/>
            <person name="Simon A."/>
            <person name="Yun M.H."/>
        </authorList>
    </citation>
    <scope>NUCLEOTIDE SEQUENCE</scope>
    <source>
        <strain evidence="2">20211129_DDA</strain>
        <tissue evidence="2">Liver</tissue>
    </source>
</reference>
<dbReference type="EMBL" id="JANPWB010000012">
    <property type="protein sequence ID" value="KAJ1116055.1"/>
    <property type="molecule type" value="Genomic_DNA"/>
</dbReference>
<evidence type="ECO:0000256" key="1">
    <source>
        <dbReference type="SAM" id="MobiDB-lite"/>
    </source>
</evidence>
<feature type="compositionally biased region" description="Basic and acidic residues" evidence="1">
    <location>
        <begin position="13"/>
        <end position="32"/>
    </location>
</feature>
<dbReference type="Proteomes" id="UP001066276">
    <property type="component" value="Chromosome 8"/>
</dbReference>
<name>A0AAV7NJ01_PLEWA</name>
<sequence length="72" mass="8257">MECSRVTDSPAPFRDDPRSEWHPAGPEEDRAIENGNPDIWIPIDLPVEEREAQRLEKKKKVVRAGNPDIRVP</sequence>
<proteinExistence type="predicted"/>
<evidence type="ECO:0000313" key="3">
    <source>
        <dbReference type="Proteomes" id="UP001066276"/>
    </source>
</evidence>
<accession>A0AAV7NJ01</accession>
<organism evidence="2 3">
    <name type="scientific">Pleurodeles waltl</name>
    <name type="common">Iberian ribbed newt</name>
    <dbReference type="NCBI Taxonomy" id="8319"/>
    <lineage>
        <taxon>Eukaryota</taxon>
        <taxon>Metazoa</taxon>
        <taxon>Chordata</taxon>
        <taxon>Craniata</taxon>
        <taxon>Vertebrata</taxon>
        <taxon>Euteleostomi</taxon>
        <taxon>Amphibia</taxon>
        <taxon>Batrachia</taxon>
        <taxon>Caudata</taxon>
        <taxon>Salamandroidea</taxon>
        <taxon>Salamandridae</taxon>
        <taxon>Pleurodelinae</taxon>
        <taxon>Pleurodeles</taxon>
    </lineage>
</organism>